<dbReference type="OMA" id="PGRFVCN"/>
<comment type="similarity">
    <text evidence="1">Belongs to the peptidase C15 family.</text>
</comment>
<dbReference type="InterPro" id="IPR036440">
    <property type="entry name" value="Peptidase_C15-like_sf"/>
</dbReference>
<reference evidence="6 7" key="1">
    <citation type="journal article" date="2014" name="Nat. Commun.">
        <title>Klebsormidium flaccidum genome reveals primary factors for plant terrestrial adaptation.</title>
        <authorList>
            <person name="Hori K."/>
            <person name="Maruyama F."/>
            <person name="Fujisawa T."/>
            <person name="Togashi T."/>
            <person name="Yamamoto N."/>
            <person name="Seo M."/>
            <person name="Sato S."/>
            <person name="Yamada T."/>
            <person name="Mori H."/>
            <person name="Tajima N."/>
            <person name="Moriyama T."/>
            <person name="Ikeuchi M."/>
            <person name="Watanabe M."/>
            <person name="Wada H."/>
            <person name="Kobayashi K."/>
            <person name="Saito M."/>
            <person name="Masuda T."/>
            <person name="Sasaki-Sekimoto Y."/>
            <person name="Mashiguchi K."/>
            <person name="Awai K."/>
            <person name="Shimojima M."/>
            <person name="Masuda S."/>
            <person name="Iwai M."/>
            <person name="Nobusawa T."/>
            <person name="Narise T."/>
            <person name="Kondo S."/>
            <person name="Saito H."/>
            <person name="Sato R."/>
            <person name="Murakawa M."/>
            <person name="Ihara Y."/>
            <person name="Oshima-Yamada Y."/>
            <person name="Ohtaka K."/>
            <person name="Satoh M."/>
            <person name="Sonobe K."/>
            <person name="Ishii M."/>
            <person name="Ohtani R."/>
            <person name="Kanamori-Sato M."/>
            <person name="Honoki R."/>
            <person name="Miyazaki D."/>
            <person name="Mochizuki H."/>
            <person name="Umetsu J."/>
            <person name="Higashi K."/>
            <person name="Shibata D."/>
            <person name="Kamiya Y."/>
            <person name="Sato N."/>
            <person name="Nakamura Y."/>
            <person name="Tabata S."/>
            <person name="Ida S."/>
            <person name="Kurokawa K."/>
            <person name="Ohta H."/>
        </authorList>
    </citation>
    <scope>NUCLEOTIDE SEQUENCE [LARGE SCALE GENOMIC DNA]</scope>
    <source>
        <strain evidence="6 7">NIES-2285</strain>
    </source>
</reference>
<dbReference type="AlphaFoldDB" id="A0A1Y1IM15"/>
<dbReference type="GO" id="GO:0005829">
    <property type="term" value="C:cytosol"/>
    <property type="evidence" value="ECO:0007669"/>
    <property type="project" value="InterPro"/>
</dbReference>
<evidence type="ECO:0000313" key="7">
    <source>
        <dbReference type="Proteomes" id="UP000054558"/>
    </source>
</evidence>
<dbReference type="PANTHER" id="PTHR23402">
    <property type="entry name" value="PROTEASE FAMILY C15 PYROGLUTAMYL-PEPTIDASE I-RELATED"/>
    <property type="match status" value="1"/>
</dbReference>
<dbReference type="Gene3D" id="3.40.630.20">
    <property type="entry name" value="Peptidase C15, pyroglutamyl peptidase I-like"/>
    <property type="match status" value="1"/>
</dbReference>
<dbReference type="GO" id="GO:0006508">
    <property type="term" value="P:proteolysis"/>
    <property type="evidence" value="ECO:0007669"/>
    <property type="project" value="UniProtKB-KW"/>
</dbReference>
<dbReference type="FunFam" id="3.40.630.20:FF:000003">
    <property type="entry name" value="Pyrrolidone-carboxylate peptidase isoform A"/>
    <property type="match status" value="1"/>
</dbReference>
<dbReference type="PIRSF" id="PIRSF015592">
    <property type="entry name" value="Prld-crbxl_pptds"/>
    <property type="match status" value="1"/>
</dbReference>
<evidence type="ECO:0000256" key="5">
    <source>
        <dbReference type="ARBA" id="ARBA00022807"/>
    </source>
</evidence>
<protein>
    <submittedName>
        <fullName evidence="6">Pyrrolidone-carboxylate peptidase-like protein</fullName>
    </submittedName>
</protein>
<organism evidence="6 7">
    <name type="scientific">Klebsormidium nitens</name>
    <name type="common">Green alga</name>
    <name type="synonym">Ulothrix nitens</name>
    <dbReference type="NCBI Taxonomy" id="105231"/>
    <lineage>
        <taxon>Eukaryota</taxon>
        <taxon>Viridiplantae</taxon>
        <taxon>Streptophyta</taxon>
        <taxon>Klebsormidiophyceae</taxon>
        <taxon>Klebsormidiales</taxon>
        <taxon>Klebsormidiaceae</taxon>
        <taxon>Klebsormidium</taxon>
    </lineage>
</organism>
<dbReference type="Pfam" id="PF01470">
    <property type="entry name" value="Peptidase_C15"/>
    <property type="match status" value="1"/>
</dbReference>
<gene>
    <name evidence="6" type="ORF">KFL_007370020</name>
</gene>
<proteinExistence type="inferred from homology"/>
<dbReference type="EMBL" id="DF237686">
    <property type="protein sequence ID" value="GAQ91162.1"/>
    <property type="molecule type" value="Genomic_DNA"/>
</dbReference>
<keyword evidence="4" id="KW-0378">Hydrolase</keyword>
<dbReference type="InterPro" id="IPR000816">
    <property type="entry name" value="Peptidase_C15"/>
</dbReference>
<dbReference type="InterPro" id="IPR016125">
    <property type="entry name" value="Peptidase_C15-like"/>
</dbReference>
<evidence type="ECO:0000256" key="3">
    <source>
        <dbReference type="ARBA" id="ARBA00022670"/>
    </source>
</evidence>
<sequence>MGSEGGLEAVRFNITGFSKFHGVADNPTETLVSKLRNYIKEEGGPPILLESCTVLETAGKGALGRLLELLNGPLQPSALDTKAKSEVNGARGAGRKVLLDGAPRKPAQGKIIWIHLGVNGGASRFALERRAYNEATFRCPDEAGWQPWKEPILPEDGPLDFFRETVAPVDELVGALRKQGFDCAPSTDAGRFVCNYVYYHSLRHALIHGTESLFVHVPAFEVVGEDVQLEFVVALLRTLNSI</sequence>
<name>A0A1Y1IM15_KLENI</name>
<dbReference type="CDD" id="cd00501">
    <property type="entry name" value="Peptidase_C15"/>
    <property type="match status" value="1"/>
</dbReference>
<evidence type="ECO:0000256" key="4">
    <source>
        <dbReference type="ARBA" id="ARBA00022801"/>
    </source>
</evidence>
<evidence type="ECO:0000256" key="1">
    <source>
        <dbReference type="ARBA" id="ARBA00006641"/>
    </source>
</evidence>
<dbReference type="SUPFAM" id="SSF53182">
    <property type="entry name" value="Pyrrolidone carboxyl peptidase (pyroglutamate aminopeptidase)"/>
    <property type="match status" value="1"/>
</dbReference>
<evidence type="ECO:0000313" key="6">
    <source>
        <dbReference type="EMBL" id="GAQ91162.1"/>
    </source>
</evidence>
<accession>A0A1Y1IM15</accession>
<keyword evidence="7" id="KW-1185">Reference proteome</keyword>
<keyword evidence="2" id="KW-0963">Cytoplasm</keyword>
<dbReference type="OrthoDB" id="407146at2759"/>
<dbReference type="Proteomes" id="UP000054558">
    <property type="component" value="Unassembled WGS sequence"/>
</dbReference>
<evidence type="ECO:0000256" key="2">
    <source>
        <dbReference type="ARBA" id="ARBA00022490"/>
    </source>
</evidence>
<dbReference type="PANTHER" id="PTHR23402:SF1">
    <property type="entry name" value="PYROGLUTAMYL-PEPTIDASE I"/>
    <property type="match status" value="1"/>
</dbReference>
<dbReference type="GO" id="GO:0016920">
    <property type="term" value="F:pyroglutamyl-peptidase activity"/>
    <property type="evidence" value="ECO:0007669"/>
    <property type="project" value="InterPro"/>
</dbReference>
<keyword evidence="3" id="KW-0645">Protease</keyword>
<keyword evidence="5" id="KW-0788">Thiol protease</keyword>